<keyword evidence="1" id="KW-0812">Transmembrane</keyword>
<organism evidence="2 3">
    <name type="scientific">Erythrobacter longus</name>
    <dbReference type="NCBI Taxonomy" id="1044"/>
    <lineage>
        <taxon>Bacteria</taxon>
        <taxon>Pseudomonadati</taxon>
        <taxon>Pseudomonadota</taxon>
        <taxon>Alphaproteobacteria</taxon>
        <taxon>Sphingomonadales</taxon>
        <taxon>Erythrobacteraceae</taxon>
        <taxon>Erythrobacter/Porphyrobacter group</taxon>
        <taxon>Erythrobacter</taxon>
    </lineage>
</organism>
<protein>
    <submittedName>
        <fullName evidence="2">Rod shape-determining protein MreD</fullName>
    </submittedName>
</protein>
<feature type="transmembrane region" description="Helical" evidence="1">
    <location>
        <begin position="90"/>
        <end position="109"/>
    </location>
</feature>
<feature type="transmembrane region" description="Helical" evidence="1">
    <location>
        <begin position="121"/>
        <end position="142"/>
    </location>
</feature>
<dbReference type="AlphaFoldDB" id="A0A074MD21"/>
<accession>A0A074MD21</accession>
<keyword evidence="1" id="KW-1133">Transmembrane helix</keyword>
<keyword evidence="3" id="KW-1185">Reference proteome</keyword>
<dbReference type="STRING" id="1044.EH31_01550"/>
<evidence type="ECO:0000313" key="2">
    <source>
        <dbReference type="EMBL" id="KEO91374.1"/>
    </source>
</evidence>
<evidence type="ECO:0000313" key="3">
    <source>
        <dbReference type="Proteomes" id="UP000027647"/>
    </source>
</evidence>
<proteinExistence type="predicted"/>
<dbReference type="Proteomes" id="UP000027647">
    <property type="component" value="Unassembled WGS sequence"/>
</dbReference>
<dbReference type="eggNOG" id="ENOG502ZPNK">
    <property type="taxonomic scope" value="Bacteria"/>
</dbReference>
<comment type="caution">
    <text evidence="2">The sequence shown here is derived from an EMBL/GenBank/DDBJ whole genome shotgun (WGS) entry which is preliminary data.</text>
</comment>
<evidence type="ECO:0000256" key="1">
    <source>
        <dbReference type="SAM" id="Phobius"/>
    </source>
</evidence>
<feature type="transmembrane region" description="Helical" evidence="1">
    <location>
        <begin position="148"/>
        <end position="173"/>
    </location>
</feature>
<reference evidence="2 3" key="1">
    <citation type="submission" date="2014-04" db="EMBL/GenBank/DDBJ databases">
        <title>A comprehensive comparison of genomes of Erythrobacter spp. strains.</title>
        <authorList>
            <person name="Zheng Q."/>
        </authorList>
    </citation>
    <scope>NUCLEOTIDE SEQUENCE [LARGE SCALE GENOMIC DNA]</scope>
    <source>
        <strain evidence="2 3">DSM 6997</strain>
    </source>
</reference>
<feature type="transmembrane region" description="Helical" evidence="1">
    <location>
        <begin position="29"/>
        <end position="46"/>
    </location>
</feature>
<name>A0A074MD21_ERYLO</name>
<gene>
    <name evidence="2" type="ORF">EH31_01550</name>
</gene>
<dbReference type="EMBL" id="JMIW01000001">
    <property type="protein sequence ID" value="KEO91374.1"/>
    <property type="molecule type" value="Genomic_DNA"/>
</dbReference>
<sequence>MDRLDPPLQRRAYGGDEINRVQDPWRTNSVHYVTIVLGSLLPLFVIADTMPIAPPLGFILFLGWRLMRPGLMPLWVGVPLGAFDDLFSGQPFGSAIFLWSLTMIALELIETRFPWRGFWQDWFTAGFGILLYIVAAMIVSGATLSAELLIVILPQIALSILLYPLIARVIAFADRFRLSRARRIG</sequence>
<keyword evidence="1" id="KW-0472">Membrane</keyword>